<accession>A0A7L4P9X0</accession>
<reference evidence="2 3" key="1">
    <citation type="journal article" date="2020" name="Nat. Commun.">
        <title>The structures of two archaeal type IV pili illuminate evolutionary relationships.</title>
        <authorList>
            <person name="Wang F."/>
            <person name="Baquero D.P."/>
            <person name="Su Z."/>
            <person name="Beltran L.C."/>
            <person name="Prangishvili D."/>
            <person name="Krupovic M."/>
            <person name="Egelman E.H."/>
        </authorList>
    </citation>
    <scope>NUCLEOTIDE SEQUENCE [LARGE SCALE GENOMIC DNA]</scope>
    <source>
        <strain evidence="2 3">2GA</strain>
    </source>
</reference>
<protein>
    <submittedName>
        <fullName evidence="2">Uncharacterized protein</fullName>
    </submittedName>
</protein>
<feature type="transmembrane region" description="Helical" evidence="1">
    <location>
        <begin position="61"/>
        <end position="85"/>
    </location>
</feature>
<keyword evidence="1" id="KW-1133">Transmembrane helix</keyword>
<keyword evidence="1" id="KW-0472">Membrane</keyword>
<organism evidence="2 3">
    <name type="scientific">Pyrobaculum arsenaticum</name>
    <dbReference type="NCBI Taxonomy" id="121277"/>
    <lineage>
        <taxon>Archaea</taxon>
        <taxon>Thermoproteota</taxon>
        <taxon>Thermoprotei</taxon>
        <taxon>Thermoproteales</taxon>
        <taxon>Thermoproteaceae</taxon>
        <taxon>Pyrobaculum</taxon>
    </lineage>
</organism>
<proteinExistence type="predicted"/>
<dbReference type="EMBL" id="JAAVJF010000002">
    <property type="protein sequence ID" value="NYR15257.1"/>
    <property type="molecule type" value="Genomic_DNA"/>
</dbReference>
<evidence type="ECO:0000256" key="1">
    <source>
        <dbReference type="SAM" id="Phobius"/>
    </source>
</evidence>
<sequence length="118" mass="12256">MKHLLLLPIPLLFSLAYPDSVFYAMAVLAIAALAEEEPVKSFLKTLPAVVAFLAVAPPPDVVLLSLAAGAVASLFSAAAAGAAMIGMLSLGLRPETAPFYVLLLGAQLVMFYEPEAPS</sequence>
<comment type="caution">
    <text evidence="2">The sequence shown here is derived from an EMBL/GenBank/DDBJ whole genome shotgun (WGS) entry which is preliminary data.</text>
</comment>
<dbReference type="OMA" id="QLVMFYE"/>
<gene>
    <name evidence="2" type="ORF">HC235_04695</name>
</gene>
<dbReference type="AlphaFoldDB" id="A0A7L4P9X0"/>
<name>A0A7L4P9X0_9CREN</name>
<keyword evidence="1" id="KW-0812">Transmembrane</keyword>
<evidence type="ECO:0000313" key="3">
    <source>
        <dbReference type="Proteomes" id="UP000554766"/>
    </source>
</evidence>
<keyword evidence="3" id="KW-1185">Reference proteome</keyword>
<evidence type="ECO:0000313" key="2">
    <source>
        <dbReference type="EMBL" id="NYR15257.1"/>
    </source>
</evidence>
<dbReference type="Proteomes" id="UP000554766">
    <property type="component" value="Unassembled WGS sequence"/>
</dbReference>